<accession>A0A024G958</accession>
<comment type="caution">
    <text evidence="4">The sequence shown here is derived from an EMBL/GenBank/DDBJ whole genome shotgun (WGS) entry which is preliminary data.</text>
</comment>
<dbReference type="InParanoid" id="A0A024G958"/>
<evidence type="ECO:0000313" key="5">
    <source>
        <dbReference type="Proteomes" id="UP000053237"/>
    </source>
</evidence>
<evidence type="ECO:0000259" key="3">
    <source>
        <dbReference type="PROSITE" id="PS50238"/>
    </source>
</evidence>
<feature type="region of interest" description="Disordered" evidence="2">
    <location>
        <begin position="1"/>
        <end position="58"/>
    </location>
</feature>
<reference evidence="4 5" key="1">
    <citation type="submission" date="2012-05" db="EMBL/GenBank/DDBJ databases">
        <title>Recombination and specialization in a pathogen metapopulation.</title>
        <authorList>
            <person name="Gardiner A."/>
            <person name="Kemen E."/>
            <person name="Schultz-Larsen T."/>
            <person name="MacLean D."/>
            <person name="Van Oosterhout C."/>
            <person name="Jones J.D.G."/>
        </authorList>
    </citation>
    <scope>NUCLEOTIDE SEQUENCE [LARGE SCALE GENOMIC DNA]</scope>
    <source>
        <strain evidence="4 5">Ac Nc2</strain>
    </source>
</reference>
<dbReference type="InterPro" id="IPR008936">
    <property type="entry name" value="Rho_GTPase_activation_prot"/>
</dbReference>
<dbReference type="PROSITE" id="PS50238">
    <property type="entry name" value="RHOGAP"/>
    <property type="match status" value="1"/>
</dbReference>
<dbReference type="Pfam" id="PF00620">
    <property type="entry name" value="RhoGAP"/>
    <property type="match status" value="1"/>
</dbReference>
<dbReference type="Gene3D" id="1.10.555.10">
    <property type="entry name" value="Rho GTPase activation protein"/>
    <property type="match status" value="1"/>
</dbReference>
<sequence length="625" mass="71349">MSLKIEAKSMRSKSEDFDQGKAPPACSLTKSPRMRSNAKPSEENRNSPSQRSRNPFSDLKASFAGSATRLSNSMNLAMGRNRSKHLNVTDSCASIPTEQLPIQFEGLVHNDMNTLRSTEKRATGWSYSKCDRPGNSLVLQSAKLLVKQFGAELALMHCRTEDFVPELFHMLRHKLICHGGLEFQHIYRVSAENESMLKAKEAIDAGQFDVFEYSDPTIYACLIKQLLRELPLPLFGKIPQDVLDCILSDVSDISDSYSYGCVKTSSDYALPSDNMTVNGIIQRILVYFPPQEWHVLLWLLDHMLEVASYEYHNSMNVTAISIVMAPNLYTINPSDVYEATKIIGQVAELFKALLIWRHNTFKHSEQEAHQVSMESLITSDENVNLPLATLSPSRSSHRERSECFDTHKYVDLEMTYHTKALTHMIQESFVTCVSLFIASGEPTRELDKDHCICESLYLSHQNRFVQNCSLRTKQGIYCAWALVICDCITTSDAEARKKLSVLMSSPNTPQLEMDSTLDFWLSTVLRIESFHSKLRAERQAHLKMNMLRARFGLSIDMIPQWQSIPYTWKYSHCQADEMMLAFWRSPSEMSLHPDTSKETRVHAMSFMKKYESLSHYLLVNQRVLP</sequence>
<dbReference type="PANTHER" id="PTHR23177">
    <property type="entry name" value="MKIAA1688 PROTEIN"/>
    <property type="match status" value="1"/>
</dbReference>
<keyword evidence="5" id="KW-1185">Reference proteome</keyword>
<dbReference type="CDD" id="cd00159">
    <property type="entry name" value="RhoGAP"/>
    <property type="match status" value="1"/>
</dbReference>
<feature type="compositionally biased region" description="Polar residues" evidence="2">
    <location>
        <begin position="46"/>
        <end position="55"/>
    </location>
</feature>
<evidence type="ECO:0000256" key="2">
    <source>
        <dbReference type="SAM" id="MobiDB-lite"/>
    </source>
</evidence>
<organism evidence="4 5">
    <name type="scientific">Albugo candida</name>
    <dbReference type="NCBI Taxonomy" id="65357"/>
    <lineage>
        <taxon>Eukaryota</taxon>
        <taxon>Sar</taxon>
        <taxon>Stramenopiles</taxon>
        <taxon>Oomycota</taxon>
        <taxon>Peronosporomycetes</taxon>
        <taxon>Albuginales</taxon>
        <taxon>Albuginaceae</taxon>
        <taxon>Albugo</taxon>
    </lineage>
</organism>
<dbReference type="AlphaFoldDB" id="A0A024G958"/>
<protein>
    <recommendedName>
        <fullName evidence="3">Rho-GAP domain-containing protein</fullName>
    </recommendedName>
</protein>
<dbReference type="GO" id="GO:0007165">
    <property type="term" value="P:signal transduction"/>
    <property type="evidence" value="ECO:0007669"/>
    <property type="project" value="InterPro"/>
</dbReference>
<dbReference type="SUPFAM" id="SSF48350">
    <property type="entry name" value="GTPase activation domain, GAP"/>
    <property type="match status" value="1"/>
</dbReference>
<dbReference type="InterPro" id="IPR000198">
    <property type="entry name" value="RhoGAP_dom"/>
</dbReference>
<dbReference type="GO" id="GO:0005096">
    <property type="term" value="F:GTPase activator activity"/>
    <property type="evidence" value="ECO:0007669"/>
    <property type="project" value="UniProtKB-KW"/>
</dbReference>
<feature type="compositionally biased region" description="Basic and acidic residues" evidence="2">
    <location>
        <begin position="1"/>
        <end position="19"/>
    </location>
</feature>
<dbReference type="SMART" id="SM00324">
    <property type="entry name" value="RhoGAP"/>
    <property type="match status" value="1"/>
</dbReference>
<name>A0A024G958_9STRA</name>
<keyword evidence="1" id="KW-0343">GTPase activation</keyword>
<proteinExistence type="predicted"/>
<dbReference type="EMBL" id="CAIX01000045">
    <property type="protein sequence ID" value="CCI43214.1"/>
    <property type="molecule type" value="Genomic_DNA"/>
</dbReference>
<dbReference type="OrthoDB" id="19923at2759"/>
<feature type="domain" description="Rho-GAP" evidence="3">
    <location>
        <begin position="151"/>
        <end position="354"/>
    </location>
</feature>
<evidence type="ECO:0000313" key="4">
    <source>
        <dbReference type="EMBL" id="CCI43214.1"/>
    </source>
</evidence>
<dbReference type="Proteomes" id="UP000053237">
    <property type="component" value="Unassembled WGS sequence"/>
</dbReference>
<evidence type="ECO:0000256" key="1">
    <source>
        <dbReference type="ARBA" id="ARBA00022468"/>
    </source>
</evidence>
<dbReference type="InterPro" id="IPR044785">
    <property type="entry name" value="RopGAP1-5"/>
</dbReference>
<gene>
    <name evidence="4" type="ORF">BN9_039980</name>
</gene>
<dbReference type="STRING" id="65357.A0A024G958"/>